<dbReference type="AlphaFoldDB" id="A0A2U1T0D7"/>
<gene>
    <name evidence="2" type="ORF">DF220_05500</name>
</gene>
<dbReference type="EMBL" id="QEEX01000001">
    <property type="protein sequence ID" value="PWB97340.1"/>
    <property type="molecule type" value="Genomic_DNA"/>
</dbReference>
<dbReference type="RefSeq" id="WP_108517611.1">
    <property type="nucleotide sequence ID" value="NZ_CP026951.1"/>
</dbReference>
<organism evidence="2 3">
    <name type="scientific">Homoserinimonas hongtaonis</name>
    <dbReference type="NCBI Taxonomy" id="2079791"/>
    <lineage>
        <taxon>Bacteria</taxon>
        <taxon>Bacillati</taxon>
        <taxon>Actinomycetota</taxon>
        <taxon>Actinomycetes</taxon>
        <taxon>Micrococcales</taxon>
        <taxon>Microbacteriaceae</taxon>
        <taxon>Homoserinimonas</taxon>
    </lineage>
</organism>
<reference evidence="3" key="1">
    <citation type="submission" date="2018-04" db="EMBL/GenBank/DDBJ databases">
        <authorList>
            <person name="Liu S."/>
            <person name="Wang Z."/>
            <person name="Li J."/>
        </authorList>
    </citation>
    <scope>NUCLEOTIDE SEQUENCE [LARGE SCALE GENOMIC DNA]</scope>
    <source>
        <strain evidence="3">S1194</strain>
    </source>
</reference>
<evidence type="ECO:0000256" key="1">
    <source>
        <dbReference type="SAM" id="MobiDB-lite"/>
    </source>
</evidence>
<dbReference type="KEGG" id="salc:C2138_10325"/>
<proteinExistence type="predicted"/>
<evidence type="ECO:0000313" key="3">
    <source>
        <dbReference type="Proteomes" id="UP000244978"/>
    </source>
</evidence>
<accession>A0A2U1T0D7</accession>
<protein>
    <submittedName>
        <fullName evidence="2">Uncharacterized protein</fullName>
    </submittedName>
</protein>
<evidence type="ECO:0000313" key="2">
    <source>
        <dbReference type="EMBL" id="PWB97340.1"/>
    </source>
</evidence>
<dbReference type="Proteomes" id="UP000244978">
    <property type="component" value="Unassembled WGS sequence"/>
</dbReference>
<name>A0A2U1T0D7_9MICO</name>
<sequence length="88" mass="9246">MNARAALGQPADSAPIVVRMINHEHDKHLRAEAPLGALSPGSETARPTSAESAAAEFGVVEIPHVEPAEANPEALIEGNRVTTARDME</sequence>
<comment type="caution">
    <text evidence="2">The sequence shown here is derived from an EMBL/GenBank/DDBJ whole genome shotgun (WGS) entry which is preliminary data.</text>
</comment>
<feature type="compositionally biased region" description="Polar residues" evidence="1">
    <location>
        <begin position="41"/>
        <end position="51"/>
    </location>
</feature>
<feature type="region of interest" description="Disordered" evidence="1">
    <location>
        <begin position="33"/>
        <end position="52"/>
    </location>
</feature>
<keyword evidence="3" id="KW-1185">Reference proteome</keyword>